<accession>A0A9D2KU17</accession>
<comment type="caution">
    <text evidence="1">The sequence shown here is derived from an EMBL/GenBank/DDBJ whole genome shotgun (WGS) entry which is preliminary data.</text>
</comment>
<dbReference type="InterPro" id="IPR056298">
    <property type="entry name" value="AlkZ-rel"/>
</dbReference>
<protein>
    <submittedName>
        <fullName evidence="1">Uncharacterized protein</fullName>
    </submittedName>
</protein>
<proteinExistence type="predicted"/>
<reference evidence="1" key="1">
    <citation type="journal article" date="2021" name="PeerJ">
        <title>Extensive microbial diversity within the chicken gut microbiome revealed by metagenomics and culture.</title>
        <authorList>
            <person name="Gilroy R."/>
            <person name="Ravi A."/>
            <person name="Getino M."/>
            <person name="Pursley I."/>
            <person name="Horton D.L."/>
            <person name="Alikhan N.F."/>
            <person name="Baker D."/>
            <person name="Gharbi K."/>
            <person name="Hall N."/>
            <person name="Watson M."/>
            <person name="Adriaenssens E.M."/>
            <person name="Foster-Nyarko E."/>
            <person name="Jarju S."/>
            <person name="Secka A."/>
            <person name="Antonio M."/>
            <person name="Oren A."/>
            <person name="Chaudhuri R.R."/>
            <person name="La Ragione R."/>
            <person name="Hildebrand F."/>
            <person name="Pallen M.J."/>
        </authorList>
    </citation>
    <scope>NUCLEOTIDE SEQUENCE</scope>
    <source>
        <strain evidence="1">ChiHjej12B11-9795</strain>
    </source>
</reference>
<organism evidence="1 2">
    <name type="scientific">Candidatus Bacteroides avicola</name>
    <dbReference type="NCBI Taxonomy" id="2838468"/>
    <lineage>
        <taxon>Bacteria</taxon>
        <taxon>Pseudomonadati</taxon>
        <taxon>Bacteroidota</taxon>
        <taxon>Bacteroidia</taxon>
        <taxon>Bacteroidales</taxon>
        <taxon>Bacteroidaceae</taxon>
        <taxon>Bacteroides</taxon>
    </lineage>
</organism>
<dbReference type="Pfam" id="PF24741">
    <property type="entry name" value="AlkZ-rel"/>
    <property type="match status" value="1"/>
</dbReference>
<evidence type="ECO:0000313" key="2">
    <source>
        <dbReference type="Proteomes" id="UP000823862"/>
    </source>
</evidence>
<evidence type="ECO:0000313" key="1">
    <source>
        <dbReference type="EMBL" id="HJA84887.1"/>
    </source>
</evidence>
<dbReference type="AlphaFoldDB" id="A0A9D2KU17"/>
<dbReference type="EMBL" id="DWZI01000006">
    <property type="protein sequence ID" value="HJA84887.1"/>
    <property type="molecule type" value="Genomic_DNA"/>
</dbReference>
<gene>
    <name evidence="1" type="ORF">H9950_01570</name>
</gene>
<name>A0A9D2KU17_9BACE</name>
<sequence>MTLFEDKIRCAEDMEQQILQWGFLPFFRCGIPGFSIEERTAGEYWFSNEEEGPWEWKGPVIREGHCAYGKLFNKKAGYVSLDWLPHLANYRRSRHYAKDEDTAALDDIVLQTLISEGSATVKELRRMLGFTRGKRQREAADLADVCPIHQKISLDSILTRLMMGLHIVIADFEYYTDRHGHPYGWGVARYTTPETLYGQLQTVGCTPEESRRMIEKHLEQQLPQADKKKIASLIG</sequence>
<reference evidence="1" key="2">
    <citation type="submission" date="2021-04" db="EMBL/GenBank/DDBJ databases">
        <authorList>
            <person name="Gilroy R."/>
        </authorList>
    </citation>
    <scope>NUCLEOTIDE SEQUENCE</scope>
    <source>
        <strain evidence="1">ChiHjej12B11-9795</strain>
    </source>
</reference>
<dbReference type="Proteomes" id="UP000823862">
    <property type="component" value="Unassembled WGS sequence"/>
</dbReference>